<evidence type="ECO:0000256" key="5">
    <source>
        <dbReference type="ARBA" id="ARBA00023136"/>
    </source>
</evidence>
<keyword evidence="5 6" id="KW-0472">Membrane</keyword>
<proteinExistence type="predicted"/>
<accession>A0A1M4X3C5</accession>
<dbReference type="Proteomes" id="UP000184476">
    <property type="component" value="Unassembled WGS sequence"/>
</dbReference>
<evidence type="ECO:0000256" key="6">
    <source>
        <dbReference type="SAM" id="Phobius"/>
    </source>
</evidence>
<dbReference type="EMBL" id="FQVL01000004">
    <property type="protein sequence ID" value="SHE87966.1"/>
    <property type="molecule type" value="Genomic_DNA"/>
</dbReference>
<dbReference type="PANTHER" id="PTHR40077">
    <property type="entry name" value="MEMBRANE PROTEIN-RELATED"/>
    <property type="match status" value="1"/>
</dbReference>
<feature type="transmembrane region" description="Helical" evidence="6">
    <location>
        <begin position="69"/>
        <end position="88"/>
    </location>
</feature>
<dbReference type="STRING" id="112248.SAMN05444392_104100"/>
<evidence type="ECO:0000256" key="4">
    <source>
        <dbReference type="ARBA" id="ARBA00022989"/>
    </source>
</evidence>
<gene>
    <name evidence="8" type="ORF">SAMN05444392_104100</name>
</gene>
<organism evidence="8 9">
    <name type="scientific">Seinonella peptonophila</name>
    <dbReference type="NCBI Taxonomy" id="112248"/>
    <lineage>
        <taxon>Bacteria</taxon>
        <taxon>Bacillati</taxon>
        <taxon>Bacillota</taxon>
        <taxon>Bacilli</taxon>
        <taxon>Bacillales</taxon>
        <taxon>Thermoactinomycetaceae</taxon>
        <taxon>Seinonella</taxon>
    </lineage>
</organism>
<feature type="transmembrane region" description="Helical" evidence="6">
    <location>
        <begin position="12"/>
        <end position="30"/>
    </location>
</feature>
<dbReference type="NCBIfam" id="TIGR03954">
    <property type="entry name" value="integ_memb_HG"/>
    <property type="match status" value="1"/>
</dbReference>
<dbReference type="Pfam" id="PF12823">
    <property type="entry name" value="DUF3817"/>
    <property type="match status" value="1"/>
</dbReference>
<protein>
    <submittedName>
        <fullName evidence="8">Integral membrane protein</fullName>
    </submittedName>
</protein>
<evidence type="ECO:0000256" key="2">
    <source>
        <dbReference type="ARBA" id="ARBA00022475"/>
    </source>
</evidence>
<dbReference type="AlphaFoldDB" id="A0A1M4X3C5"/>
<evidence type="ECO:0000313" key="9">
    <source>
        <dbReference type="Proteomes" id="UP000184476"/>
    </source>
</evidence>
<dbReference type="GO" id="GO:0005886">
    <property type="term" value="C:plasma membrane"/>
    <property type="evidence" value="ECO:0007669"/>
    <property type="project" value="UniProtKB-SubCell"/>
</dbReference>
<dbReference type="OrthoDB" id="1121311at2"/>
<feature type="domain" description="DUF3817" evidence="7">
    <location>
        <begin position="6"/>
        <end position="90"/>
    </location>
</feature>
<evidence type="ECO:0000256" key="1">
    <source>
        <dbReference type="ARBA" id="ARBA00004651"/>
    </source>
</evidence>
<comment type="subcellular location">
    <subcellularLocation>
        <location evidence="1">Cell membrane</location>
        <topology evidence="1">Multi-pass membrane protein</topology>
    </subcellularLocation>
</comment>
<evidence type="ECO:0000256" key="3">
    <source>
        <dbReference type="ARBA" id="ARBA00022692"/>
    </source>
</evidence>
<reference evidence="8 9" key="1">
    <citation type="submission" date="2016-11" db="EMBL/GenBank/DDBJ databases">
        <authorList>
            <person name="Jaros S."/>
            <person name="Januszkiewicz K."/>
            <person name="Wedrychowicz H."/>
        </authorList>
    </citation>
    <scope>NUCLEOTIDE SEQUENCE [LARGE SCALE GENOMIC DNA]</scope>
    <source>
        <strain evidence="8 9">DSM 44666</strain>
    </source>
</reference>
<dbReference type="InterPro" id="IPR023845">
    <property type="entry name" value="DUF3817_TM"/>
</dbReference>
<dbReference type="RefSeq" id="WP_073154496.1">
    <property type="nucleotide sequence ID" value="NZ_FQVL01000004.1"/>
</dbReference>
<keyword evidence="4 6" id="KW-1133">Transmembrane helix</keyword>
<sequence>MFRTALSRFHLISLTEGLSFLALLLIAMPLKYVYDLPLAVTIVGSIHGGLFLGYLAAVAQVSWADRWSFIQIIVALIASVIPFGWIFLNRIRWV</sequence>
<evidence type="ECO:0000259" key="7">
    <source>
        <dbReference type="Pfam" id="PF12823"/>
    </source>
</evidence>
<evidence type="ECO:0000313" key="8">
    <source>
        <dbReference type="EMBL" id="SHE87966.1"/>
    </source>
</evidence>
<name>A0A1M4X3C5_9BACL</name>
<keyword evidence="2" id="KW-1003">Cell membrane</keyword>
<feature type="transmembrane region" description="Helical" evidence="6">
    <location>
        <begin position="36"/>
        <end position="57"/>
    </location>
</feature>
<keyword evidence="9" id="KW-1185">Reference proteome</keyword>
<dbReference type="PANTHER" id="PTHR40077:SF1">
    <property type="entry name" value="MEMBRANE PROTEIN"/>
    <property type="match status" value="1"/>
</dbReference>
<keyword evidence="3 6" id="KW-0812">Transmembrane</keyword>